<evidence type="ECO:0000313" key="2">
    <source>
        <dbReference type="EMBL" id="HJA02975.1"/>
    </source>
</evidence>
<feature type="domain" description="Transglycosylase SLT" evidence="1">
    <location>
        <begin position="37"/>
        <end position="133"/>
    </location>
</feature>
<dbReference type="PANTHER" id="PTHR37423">
    <property type="entry name" value="SOLUBLE LYTIC MUREIN TRANSGLYCOSYLASE-RELATED"/>
    <property type="match status" value="1"/>
</dbReference>
<evidence type="ECO:0000259" key="1">
    <source>
        <dbReference type="Pfam" id="PF01464"/>
    </source>
</evidence>
<dbReference type="AlphaFoldDB" id="A0A9D2H425"/>
<dbReference type="PANTHER" id="PTHR37423:SF2">
    <property type="entry name" value="MEMBRANE-BOUND LYTIC MUREIN TRANSGLYCOSYLASE C"/>
    <property type="match status" value="1"/>
</dbReference>
<dbReference type="Pfam" id="PF01464">
    <property type="entry name" value="SLT"/>
    <property type="match status" value="1"/>
</dbReference>
<accession>A0A9D2H425</accession>
<sequence length="170" mass="19124">MKRMLFVFAVFLLLSAAVLSFFAAFPRPYRDIVGESGLDGALVYSVMKAESNFREGAQSDAGAVGIMQLLPSTAAFVCEREGIPFDAVRLKEGEYNVTLGCAYLGYLLEEFEEETALAAYNAGEGRVREWLKDGRYSANGRTLFHIPYPETARYLKKISFFRKIYGFFPY</sequence>
<name>A0A9D2H425_9FIRM</name>
<dbReference type="InterPro" id="IPR008258">
    <property type="entry name" value="Transglycosylase_SLT_dom_1"/>
</dbReference>
<dbReference type="InterPro" id="IPR023346">
    <property type="entry name" value="Lysozyme-like_dom_sf"/>
</dbReference>
<dbReference type="Gene3D" id="1.10.530.10">
    <property type="match status" value="1"/>
</dbReference>
<dbReference type="EMBL" id="DXAJ01000095">
    <property type="protein sequence ID" value="HJA02975.1"/>
    <property type="molecule type" value="Genomic_DNA"/>
</dbReference>
<reference evidence="2" key="2">
    <citation type="submission" date="2021-04" db="EMBL/GenBank/DDBJ databases">
        <authorList>
            <person name="Gilroy R."/>
        </authorList>
    </citation>
    <scope>NUCLEOTIDE SEQUENCE</scope>
    <source>
        <strain evidence="2">CHK156-179</strain>
    </source>
</reference>
<proteinExistence type="predicted"/>
<dbReference type="Proteomes" id="UP000824221">
    <property type="component" value="Unassembled WGS sequence"/>
</dbReference>
<protein>
    <submittedName>
        <fullName evidence="2">Lytic transglycosylase domain-containing protein</fullName>
    </submittedName>
</protein>
<reference evidence="2" key="1">
    <citation type="journal article" date="2021" name="PeerJ">
        <title>Extensive microbial diversity within the chicken gut microbiome revealed by metagenomics and culture.</title>
        <authorList>
            <person name="Gilroy R."/>
            <person name="Ravi A."/>
            <person name="Getino M."/>
            <person name="Pursley I."/>
            <person name="Horton D.L."/>
            <person name="Alikhan N.F."/>
            <person name="Baker D."/>
            <person name="Gharbi K."/>
            <person name="Hall N."/>
            <person name="Watson M."/>
            <person name="Adriaenssens E.M."/>
            <person name="Foster-Nyarko E."/>
            <person name="Jarju S."/>
            <person name="Secka A."/>
            <person name="Antonio M."/>
            <person name="Oren A."/>
            <person name="Chaudhuri R.R."/>
            <person name="La Ragione R."/>
            <person name="Hildebrand F."/>
            <person name="Pallen M.J."/>
        </authorList>
    </citation>
    <scope>NUCLEOTIDE SEQUENCE</scope>
    <source>
        <strain evidence="2">CHK156-179</strain>
    </source>
</reference>
<dbReference type="CDD" id="cd16896">
    <property type="entry name" value="LT_Slt70-like"/>
    <property type="match status" value="1"/>
</dbReference>
<evidence type="ECO:0000313" key="3">
    <source>
        <dbReference type="Proteomes" id="UP000824221"/>
    </source>
</evidence>
<comment type="caution">
    <text evidence="2">The sequence shown here is derived from an EMBL/GenBank/DDBJ whole genome shotgun (WGS) entry which is preliminary data.</text>
</comment>
<dbReference type="SUPFAM" id="SSF53955">
    <property type="entry name" value="Lysozyme-like"/>
    <property type="match status" value="1"/>
</dbReference>
<organism evidence="2 3">
    <name type="scientific">Candidatus Gallimonas gallistercoris</name>
    <dbReference type="NCBI Taxonomy" id="2838602"/>
    <lineage>
        <taxon>Bacteria</taxon>
        <taxon>Bacillati</taxon>
        <taxon>Bacillota</taxon>
        <taxon>Clostridia</taxon>
        <taxon>Candidatus Gallimonas</taxon>
    </lineage>
</organism>
<gene>
    <name evidence="2" type="ORF">H9797_06360</name>
</gene>